<dbReference type="Gene3D" id="3.20.20.140">
    <property type="entry name" value="Metal-dependent hydrolases"/>
    <property type="match status" value="1"/>
</dbReference>
<protein>
    <submittedName>
        <fullName evidence="2">Amidohydrolase family protein</fullName>
    </submittedName>
</protein>
<dbReference type="InterPro" id="IPR006680">
    <property type="entry name" value="Amidohydro-rel"/>
</dbReference>
<evidence type="ECO:0000313" key="2">
    <source>
        <dbReference type="EMBL" id="MDG3586963.1"/>
    </source>
</evidence>
<dbReference type="InterPro" id="IPR032466">
    <property type="entry name" value="Metal_Hydrolase"/>
</dbReference>
<keyword evidence="3" id="KW-1185">Reference proteome</keyword>
<accession>A0ABT6FUM7</accession>
<dbReference type="Pfam" id="PF04909">
    <property type="entry name" value="Amidohydro_2"/>
    <property type="match status" value="1"/>
</dbReference>
<proteinExistence type="predicted"/>
<dbReference type="InterPro" id="IPR018228">
    <property type="entry name" value="DNase_TatD-rel_CS"/>
</dbReference>
<dbReference type="PROSITE" id="PS01137">
    <property type="entry name" value="TATD_1"/>
    <property type="match status" value="1"/>
</dbReference>
<dbReference type="RefSeq" id="WP_277900769.1">
    <property type="nucleotide sequence ID" value="NZ_JAPMUA010000005.1"/>
</dbReference>
<evidence type="ECO:0000259" key="1">
    <source>
        <dbReference type="Pfam" id="PF04909"/>
    </source>
</evidence>
<dbReference type="EMBL" id="JAPMUA010000005">
    <property type="protein sequence ID" value="MDG3586963.1"/>
    <property type="molecule type" value="Genomic_DNA"/>
</dbReference>
<dbReference type="Proteomes" id="UP001153642">
    <property type="component" value="Unassembled WGS sequence"/>
</dbReference>
<organism evidence="2 3">
    <name type="scientific">Galbibacter pacificus</name>
    <dbReference type="NCBI Taxonomy" id="2996052"/>
    <lineage>
        <taxon>Bacteria</taxon>
        <taxon>Pseudomonadati</taxon>
        <taxon>Bacteroidota</taxon>
        <taxon>Flavobacteriia</taxon>
        <taxon>Flavobacteriales</taxon>
        <taxon>Flavobacteriaceae</taxon>
        <taxon>Galbibacter</taxon>
    </lineage>
</organism>
<sequence length="335" mass="39500">MLPQFIDAHVHLNTRSEAKMELAKKYGVSFLSINTDIPFFEKLKDQEQVIHDLLDKYPGSTKFITSFDTQYWNTERWLPHALAQIKKGIENGAVGVKIWKNIGMDPVIKDLDGNFVLLDDERFNTIYQYLVDNDILLIGHQGEPRNCWLPLEEMTVDSDRDYFSQHPEYHMHLLPEYPSYEEQMKARDNILKKFPKLKYVGLHLFSMEWSIDEVAKRLDTYPNTMTDLAERICHVQLQAKENHEKVRDFFIKYQDRIIYGTDVIDDGQITEKEIARKFERLWKAHWDFFATNKTLEAPEFKGAFQGLELPVAVLEKIFYKNAIKTYGPFEHIKIN</sequence>
<gene>
    <name evidence="2" type="ORF">OSR52_13895</name>
</gene>
<name>A0ABT6FUM7_9FLAO</name>
<dbReference type="SUPFAM" id="SSF51556">
    <property type="entry name" value="Metallo-dependent hydrolases"/>
    <property type="match status" value="1"/>
</dbReference>
<reference evidence="2" key="1">
    <citation type="submission" date="2022-11" db="EMBL/GenBank/DDBJ databases">
        <title>High-quality draft genome sequence of Galbibacter sp. strain CMA-7.</title>
        <authorList>
            <person name="Wei L."/>
            <person name="Dong C."/>
            <person name="Shao Z."/>
        </authorList>
    </citation>
    <scope>NUCLEOTIDE SEQUENCE</scope>
    <source>
        <strain evidence="2">CMA-7</strain>
    </source>
</reference>
<evidence type="ECO:0000313" key="3">
    <source>
        <dbReference type="Proteomes" id="UP001153642"/>
    </source>
</evidence>
<feature type="domain" description="Amidohydrolase-related" evidence="1">
    <location>
        <begin position="75"/>
        <end position="327"/>
    </location>
</feature>
<comment type="caution">
    <text evidence="2">The sequence shown here is derived from an EMBL/GenBank/DDBJ whole genome shotgun (WGS) entry which is preliminary data.</text>
</comment>